<sequence>MNKFRTAKWLMKHGSQPQVYLFRHLEKGSVVYSQFPRVTKQSLEKGYPRPCWDNKKPEGRRDLWKLMCLVRTGSHESAVQLYQNLNRLRYMRDVLYPSQAQKWRKLNEDKRIWYSGQFRPVYGQEAVADLRESLLKLNLGDSQGSEPPNIGPVTIFWEDLWRMGNKDTHWQEKDFPFPIQHEQIPREGNVVREESALIKELSNQV</sequence>
<protein>
    <recommendedName>
        <fullName evidence="8">Large ribosomal subunit protein mL67</fullName>
    </recommendedName>
    <alternativeName>
        <fullName evidence="9">Mitochondrial homologous recombination protein 1</fullName>
    </alternativeName>
</protein>
<comment type="similarity">
    <text evidence="2">Belongs to the mitochondrion-specific ribosomal protein mL67 family.</text>
</comment>
<dbReference type="HOGENOM" id="CLU_092898_0_0_1"/>
<dbReference type="EMBL" id="HE978326">
    <property type="protein sequence ID" value="CCK73015.1"/>
    <property type="molecule type" value="Genomic_DNA"/>
</dbReference>
<evidence type="ECO:0000256" key="7">
    <source>
        <dbReference type="ARBA" id="ARBA00023274"/>
    </source>
</evidence>
<dbReference type="PANTHER" id="PTHR28184">
    <property type="entry name" value="MITOCHONDRIAL HOMOLOGOUS RECOMBINATION PROTEIN 1"/>
    <property type="match status" value="1"/>
</dbReference>
<evidence type="ECO:0000256" key="6">
    <source>
        <dbReference type="ARBA" id="ARBA00023163"/>
    </source>
</evidence>
<dbReference type="OrthoDB" id="5333655at2759"/>
<evidence type="ECO:0000313" key="11">
    <source>
        <dbReference type="Proteomes" id="UP000006310"/>
    </source>
</evidence>
<dbReference type="GO" id="GO:0005634">
    <property type="term" value="C:nucleus"/>
    <property type="evidence" value="ECO:0007669"/>
    <property type="project" value="EnsemblFungi"/>
</dbReference>
<evidence type="ECO:0000256" key="4">
    <source>
        <dbReference type="ARBA" id="ARBA00023015"/>
    </source>
</evidence>
<name>J7RDV6_HUIN7</name>
<evidence type="ECO:0000256" key="3">
    <source>
        <dbReference type="ARBA" id="ARBA00022980"/>
    </source>
</evidence>
<dbReference type="GO" id="GO:0034599">
    <property type="term" value="P:cellular response to oxidative stress"/>
    <property type="evidence" value="ECO:0007669"/>
    <property type="project" value="EnsemblFungi"/>
</dbReference>
<dbReference type="GO" id="GO:0003735">
    <property type="term" value="F:structural constituent of ribosome"/>
    <property type="evidence" value="ECO:0007669"/>
    <property type="project" value="EnsemblFungi"/>
</dbReference>
<dbReference type="GO" id="GO:0000150">
    <property type="term" value="F:DNA strand exchange activity"/>
    <property type="evidence" value="ECO:0007669"/>
    <property type="project" value="EnsemblFungi"/>
</dbReference>
<dbReference type="GO" id="GO:0005762">
    <property type="term" value="C:mitochondrial large ribosomal subunit"/>
    <property type="evidence" value="ECO:0007669"/>
    <property type="project" value="EnsemblFungi"/>
</dbReference>
<dbReference type="Proteomes" id="UP000006310">
    <property type="component" value="Chromosome 13"/>
</dbReference>
<keyword evidence="6" id="KW-0804">Transcription</keyword>
<dbReference type="GeneID" id="34528795"/>
<accession>J7RDV6</accession>
<evidence type="ECO:0000256" key="8">
    <source>
        <dbReference type="ARBA" id="ARBA00035185"/>
    </source>
</evidence>
<dbReference type="GO" id="GO:0090297">
    <property type="term" value="P:positive regulation of mitochondrial DNA replication"/>
    <property type="evidence" value="ECO:0007669"/>
    <property type="project" value="EnsemblFungi"/>
</dbReference>
<evidence type="ECO:0000256" key="2">
    <source>
        <dbReference type="ARBA" id="ARBA00010741"/>
    </source>
</evidence>
<comment type="subcellular location">
    <subcellularLocation>
        <location evidence="1">Mitochondrion</location>
    </subcellularLocation>
</comment>
<keyword evidence="3" id="KW-0689">Ribosomal protein</keyword>
<dbReference type="KEGG" id="kng:KNAG_0M01620"/>
<keyword evidence="5" id="KW-0496">Mitochondrion</keyword>
<keyword evidence="11" id="KW-1185">Reference proteome</keyword>
<evidence type="ECO:0000256" key="1">
    <source>
        <dbReference type="ARBA" id="ARBA00004173"/>
    </source>
</evidence>
<dbReference type="GO" id="GO:0006355">
    <property type="term" value="P:regulation of DNA-templated transcription"/>
    <property type="evidence" value="ECO:0007669"/>
    <property type="project" value="EnsemblFungi"/>
</dbReference>
<dbReference type="AlphaFoldDB" id="J7RDV6"/>
<dbReference type="RefSeq" id="XP_022467259.1">
    <property type="nucleotide sequence ID" value="XM_022611022.1"/>
</dbReference>
<gene>
    <name evidence="10" type="primary">KNAG0M01620</name>
    <name evidence="10" type="ordered locus">KNAG_0M01620</name>
</gene>
<organism evidence="10 11">
    <name type="scientific">Huiozyma naganishii (strain ATCC MYA-139 / BCRC 22969 / CBS 8797 / KCTC 17520 / NBRC 10181 / NCYC 3082 / Yp74L-3)</name>
    <name type="common">Yeast</name>
    <name type="synonym">Kazachstania naganishii</name>
    <dbReference type="NCBI Taxonomy" id="1071383"/>
    <lineage>
        <taxon>Eukaryota</taxon>
        <taxon>Fungi</taxon>
        <taxon>Dikarya</taxon>
        <taxon>Ascomycota</taxon>
        <taxon>Saccharomycotina</taxon>
        <taxon>Saccharomycetes</taxon>
        <taxon>Saccharomycetales</taxon>
        <taxon>Saccharomycetaceae</taxon>
        <taxon>Huiozyma</taxon>
    </lineage>
</organism>
<reference evidence="11" key="2">
    <citation type="submission" date="2012-08" db="EMBL/GenBank/DDBJ databases">
        <title>Genome sequence of Kazachstania naganishii.</title>
        <authorList>
            <person name="Gordon J.L."/>
            <person name="Armisen D."/>
            <person name="Proux-Wera E."/>
            <person name="OhEigeartaigh S.S."/>
            <person name="Byrne K.P."/>
            <person name="Wolfe K.H."/>
        </authorList>
    </citation>
    <scope>NUCLEOTIDE SEQUENCE [LARGE SCALE GENOMIC DNA]</scope>
    <source>
        <strain evidence="11">ATCC MYA-139 / BCRC 22969 / CBS 8797 / CCRC 22969 / KCTC 17520 / NBRC 10181 / NCYC 3082</strain>
    </source>
</reference>
<evidence type="ECO:0000256" key="9">
    <source>
        <dbReference type="ARBA" id="ARBA00035511"/>
    </source>
</evidence>
<reference evidence="10 11" key="1">
    <citation type="journal article" date="2011" name="Proc. Natl. Acad. Sci. U.S.A.">
        <title>Evolutionary erosion of yeast sex chromosomes by mating-type switching accidents.</title>
        <authorList>
            <person name="Gordon J.L."/>
            <person name="Armisen D."/>
            <person name="Proux-Wera E."/>
            <person name="Oheigeartaigh S.S."/>
            <person name="Byrne K.P."/>
            <person name="Wolfe K.H."/>
        </authorList>
    </citation>
    <scope>NUCLEOTIDE SEQUENCE [LARGE SCALE GENOMIC DNA]</scope>
    <source>
        <strain evidence="11">ATCC MYA-139 / BCRC 22969 / CBS 8797 / CCRC 22969 / KCTC 17520 / NBRC 10181 / NCYC 3082</strain>
    </source>
</reference>
<keyword evidence="4" id="KW-0805">Transcription regulation</keyword>
<dbReference type="InterPro" id="IPR024629">
    <property type="entry name" value="Ribosomal_mL67"/>
</dbReference>
<dbReference type="PANTHER" id="PTHR28184:SF1">
    <property type="entry name" value="LARGE RIBOSOMAL SUBUNIT PROTEIN ML67"/>
    <property type="match status" value="1"/>
</dbReference>
<dbReference type="Pfam" id="PF12829">
    <property type="entry name" value="Mhr1"/>
    <property type="match status" value="1"/>
</dbReference>
<dbReference type="eggNOG" id="ENOG502QSKX">
    <property type="taxonomic scope" value="Eukaryota"/>
</dbReference>
<evidence type="ECO:0000256" key="5">
    <source>
        <dbReference type="ARBA" id="ARBA00023128"/>
    </source>
</evidence>
<proteinExistence type="inferred from homology"/>
<dbReference type="OMA" id="YRPTYTQ"/>
<dbReference type="GO" id="GO:0003697">
    <property type="term" value="F:single-stranded DNA binding"/>
    <property type="evidence" value="ECO:0007669"/>
    <property type="project" value="EnsemblFungi"/>
</dbReference>
<evidence type="ECO:0000313" key="10">
    <source>
        <dbReference type="EMBL" id="CCK73015.1"/>
    </source>
</evidence>
<dbReference type="STRING" id="1071383.J7RDV6"/>
<keyword evidence="7" id="KW-0687">Ribonucleoprotein</keyword>